<dbReference type="Proteomes" id="UP001432000">
    <property type="component" value="Chromosome"/>
</dbReference>
<proteinExistence type="predicted"/>
<organism evidence="1 2">
    <name type="scientific">Rhodococcus sovatensis</name>
    <dbReference type="NCBI Taxonomy" id="1805840"/>
    <lineage>
        <taxon>Bacteria</taxon>
        <taxon>Bacillati</taxon>
        <taxon>Actinomycetota</taxon>
        <taxon>Actinomycetes</taxon>
        <taxon>Mycobacteriales</taxon>
        <taxon>Nocardiaceae</taxon>
        <taxon>Rhodococcus</taxon>
    </lineage>
</organism>
<dbReference type="InterPro" id="IPR027910">
    <property type="entry name" value="YdiL_sf"/>
</dbReference>
<evidence type="ECO:0000313" key="1">
    <source>
        <dbReference type="EMBL" id="WXG71571.1"/>
    </source>
</evidence>
<gene>
    <name evidence="1" type="ORF">WDS16_06390</name>
</gene>
<accession>A0ABZ2PYH2</accession>
<dbReference type="RefSeq" id="WP_033188307.1">
    <property type="nucleotide sequence ID" value="NZ_CP147846.1"/>
</dbReference>
<name>A0ABZ2PYH2_9NOCA</name>
<dbReference type="EMBL" id="CP147846">
    <property type="protein sequence ID" value="WXG71571.1"/>
    <property type="molecule type" value="Genomic_DNA"/>
</dbReference>
<dbReference type="Gene3D" id="1.10.3100.10">
    <property type="entry name" value="Putative cytoplasmic protein"/>
    <property type="match status" value="1"/>
</dbReference>
<protein>
    <submittedName>
        <fullName evidence="1">Antitoxin Xre/MbcA/ParS toxin-binding domain-containing protein</fullName>
    </submittedName>
</protein>
<sequence length="115" mass="12586">MVPSQGALAVKVTGLIDGLGLTQDEIGEIVDASARSVARWSSGGAVPQRLNKQRLIELSYVAEAVTEVLPRDHANLWMFTPNRLLDHDRPADRIHDGRYKDVLDLIEALADGVVM</sequence>
<keyword evidence="2" id="KW-1185">Reference proteome</keyword>
<evidence type="ECO:0000313" key="2">
    <source>
        <dbReference type="Proteomes" id="UP001432000"/>
    </source>
</evidence>
<reference evidence="1 2" key="1">
    <citation type="submission" date="2024-03" db="EMBL/GenBank/DDBJ databases">
        <title>Natural products discovery in diverse microorganisms through a two-stage MS feature dereplication strategy.</title>
        <authorList>
            <person name="Zhang R."/>
        </authorList>
    </citation>
    <scope>NUCLEOTIDE SEQUENCE [LARGE SCALE GENOMIC DNA]</scope>
    <source>
        <strain evidence="1 2">18930</strain>
    </source>
</reference>